<dbReference type="WBParaSite" id="HNAJ_0000960901-mRNA-1">
    <property type="protein sequence ID" value="HNAJ_0000960901-mRNA-1"/>
    <property type="gene ID" value="HNAJ_0000960901"/>
</dbReference>
<feature type="transmembrane region" description="Helical" evidence="6">
    <location>
        <begin position="61"/>
        <end position="80"/>
    </location>
</feature>
<dbReference type="GO" id="GO:0016020">
    <property type="term" value="C:membrane"/>
    <property type="evidence" value="ECO:0007669"/>
    <property type="project" value="UniProtKB-SubCell"/>
</dbReference>
<evidence type="ECO:0000313" key="7">
    <source>
        <dbReference type="EMBL" id="VDO06190.1"/>
    </source>
</evidence>
<organism evidence="9">
    <name type="scientific">Rodentolepis nana</name>
    <name type="common">Dwarf tapeworm</name>
    <name type="synonym">Hymenolepis nana</name>
    <dbReference type="NCBI Taxonomy" id="102285"/>
    <lineage>
        <taxon>Eukaryota</taxon>
        <taxon>Metazoa</taxon>
        <taxon>Spiralia</taxon>
        <taxon>Lophotrochozoa</taxon>
        <taxon>Platyhelminthes</taxon>
        <taxon>Cestoda</taxon>
        <taxon>Eucestoda</taxon>
        <taxon>Cyclophyllidea</taxon>
        <taxon>Hymenolepididae</taxon>
        <taxon>Rodentolepis</taxon>
    </lineage>
</organism>
<reference evidence="7 8" key="2">
    <citation type="submission" date="2018-11" db="EMBL/GenBank/DDBJ databases">
        <authorList>
            <consortium name="Pathogen Informatics"/>
        </authorList>
    </citation>
    <scope>NUCLEOTIDE SEQUENCE [LARGE SCALE GENOMIC DNA]</scope>
</reference>
<dbReference type="Proteomes" id="UP000278807">
    <property type="component" value="Unassembled WGS sequence"/>
</dbReference>
<evidence type="ECO:0000313" key="8">
    <source>
        <dbReference type="Proteomes" id="UP000278807"/>
    </source>
</evidence>
<dbReference type="InterPro" id="IPR004752">
    <property type="entry name" value="AmpG_permease/AT-1"/>
</dbReference>
<evidence type="ECO:0000256" key="2">
    <source>
        <dbReference type="ARBA" id="ARBA00022448"/>
    </source>
</evidence>
<dbReference type="PANTHER" id="PTHR12778">
    <property type="entry name" value="SOLUTE CARRIER FAMILY 33 ACETYL-COA TRANSPORTER -RELATED"/>
    <property type="match status" value="1"/>
</dbReference>
<evidence type="ECO:0000256" key="4">
    <source>
        <dbReference type="ARBA" id="ARBA00022989"/>
    </source>
</evidence>
<dbReference type="PANTHER" id="PTHR12778:SF10">
    <property type="entry name" value="MAJOR FACILITATOR SUPERFAMILY DOMAIN-CONTAINING PROTEIN 3"/>
    <property type="match status" value="1"/>
</dbReference>
<keyword evidence="4 6" id="KW-1133">Transmembrane helix</keyword>
<proteinExistence type="predicted"/>
<dbReference type="OrthoDB" id="6415790at2759"/>
<evidence type="ECO:0000256" key="1">
    <source>
        <dbReference type="ARBA" id="ARBA00004141"/>
    </source>
</evidence>
<keyword evidence="8" id="KW-1185">Reference proteome</keyword>
<evidence type="ECO:0000256" key="3">
    <source>
        <dbReference type="ARBA" id="ARBA00022692"/>
    </source>
</evidence>
<gene>
    <name evidence="7" type="ORF">HNAJ_LOCUS9604</name>
</gene>
<keyword evidence="5 6" id="KW-0472">Membrane</keyword>
<comment type="subcellular location">
    <subcellularLocation>
        <location evidence="1">Membrane</location>
        <topology evidence="1">Multi-pass membrane protein</topology>
    </subcellularLocation>
</comment>
<evidence type="ECO:0000313" key="9">
    <source>
        <dbReference type="WBParaSite" id="HNAJ_0000960901-mRNA-1"/>
    </source>
</evidence>
<dbReference type="STRING" id="102285.A0A0R3TQ18"/>
<dbReference type="EMBL" id="UZAE01012675">
    <property type="protein sequence ID" value="VDO06190.1"/>
    <property type="molecule type" value="Genomic_DNA"/>
</dbReference>
<keyword evidence="3 6" id="KW-0812">Transmembrane</keyword>
<dbReference type="AlphaFoldDB" id="A0A0R3TQ18"/>
<keyword evidence="2" id="KW-0813">Transport</keyword>
<evidence type="ECO:0000256" key="5">
    <source>
        <dbReference type="ARBA" id="ARBA00023136"/>
    </source>
</evidence>
<name>A0A0R3TQ18_RODNA</name>
<evidence type="ECO:0000256" key="6">
    <source>
        <dbReference type="SAM" id="Phobius"/>
    </source>
</evidence>
<sequence length="81" mass="8618">MNATLAVSGSITTTIFTLMMECTRREVVEGAQATHYTILSTAEVLGKLVFSALGAASLTDALGYPSAFLFFLLLCLIPPFV</sequence>
<accession>A0A0R3TQ18</accession>
<protein>
    <submittedName>
        <fullName evidence="9">MFS domain-containing protein</fullName>
    </submittedName>
</protein>
<reference evidence="9" key="1">
    <citation type="submission" date="2017-02" db="UniProtKB">
        <authorList>
            <consortium name="WormBaseParasite"/>
        </authorList>
    </citation>
    <scope>IDENTIFICATION</scope>
</reference>